<dbReference type="PANTHER" id="PTHR11654">
    <property type="entry name" value="OLIGOPEPTIDE TRANSPORTER-RELATED"/>
    <property type="match status" value="1"/>
</dbReference>
<organism evidence="9 10">
    <name type="scientific">Pristionchus fissidentatus</name>
    <dbReference type="NCBI Taxonomy" id="1538716"/>
    <lineage>
        <taxon>Eukaryota</taxon>
        <taxon>Metazoa</taxon>
        <taxon>Ecdysozoa</taxon>
        <taxon>Nematoda</taxon>
        <taxon>Chromadorea</taxon>
        <taxon>Rhabditida</taxon>
        <taxon>Rhabditina</taxon>
        <taxon>Diplogasteromorpha</taxon>
        <taxon>Diplogasteroidea</taxon>
        <taxon>Neodiplogasteridae</taxon>
        <taxon>Pristionchus</taxon>
    </lineage>
</organism>
<keyword evidence="10" id="KW-1185">Reference proteome</keyword>
<evidence type="ECO:0000256" key="1">
    <source>
        <dbReference type="ARBA" id="ARBA00004141"/>
    </source>
</evidence>
<dbReference type="FunFam" id="1.20.1250.20:FF:000537">
    <property type="entry name" value="Peptide transporter family 2"/>
    <property type="match status" value="1"/>
</dbReference>
<keyword evidence="4" id="KW-0653">Protein transport</keyword>
<accession>A0AAV5WTD5</accession>
<evidence type="ECO:0000256" key="2">
    <source>
        <dbReference type="ARBA" id="ARBA00005982"/>
    </source>
</evidence>
<dbReference type="InterPro" id="IPR000109">
    <property type="entry name" value="POT_fam"/>
</dbReference>
<evidence type="ECO:0000313" key="10">
    <source>
        <dbReference type="Proteomes" id="UP001432322"/>
    </source>
</evidence>
<feature type="compositionally biased region" description="Basic and acidic residues" evidence="7">
    <location>
        <begin position="358"/>
        <end position="378"/>
    </location>
</feature>
<keyword evidence="5 8" id="KW-1133">Transmembrane helix</keyword>
<sequence length="378" mass="42650">DENEIKIGDGFVLAADTSMVDIPEENKSTFHVPSGNTTFALSFDGLQCAGRGEELIRVDIPDRSVYYVAVGKEGIVYGPTETAKPTQGTGEFSMGITMFTNDDYNGSLAVCRQDTKDFDKHHPCNPRSPSDFYYWETNYNMGTDDRQDYIPVFNQPKGITKDRSITTYQFKAVRPGNWRLYFLRNIVKDVDLLTPPKEEVDVADTGIGFEINGQGGVYNYVVAGEGDNDDLPSRNTLHTYQVVQENKVSILWQVPQIMVITSAEILFSVTGYELAYSQCAPSMKSVVQALWLCTTAIGDSIIVFITALNLFDNMATQFFAYAGIMFVVILIYALMAFFYFDYQTYTQMDDEEEEDEIEMKALEKSNMDNESFEHEAEE</sequence>
<dbReference type="Gene3D" id="1.20.1250.20">
    <property type="entry name" value="MFS general substrate transporter like domains"/>
    <property type="match status" value="1"/>
</dbReference>
<feature type="transmembrane region" description="Helical" evidence="8">
    <location>
        <begin position="289"/>
        <end position="311"/>
    </location>
</feature>
<evidence type="ECO:0000256" key="5">
    <source>
        <dbReference type="ARBA" id="ARBA00022989"/>
    </source>
</evidence>
<protein>
    <submittedName>
        <fullName evidence="9">Uncharacterized protein</fullName>
    </submittedName>
</protein>
<comment type="similarity">
    <text evidence="2">Belongs to the major facilitator superfamily. Proton-dependent oligopeptide transporter (POT/PTR) (TC 2.A.17) family.</text>
</comment>
<evidence type="ECO:0000313" key="9">
    <source>
        <dbReference type="EMBL" id="GMT35287.1"/>
    </source>
</evidence>
<dbReference type="Pfam" id="PF00854">
    <property type="entry name" value="PTR2"/>
    <property type="match status" value="1"/>
</dbReference>
<evidence type="ECO:0000256" key="8">
    <source>
        <dbReference type="SAM" id="Phobius"/>
    </source>
</evidence>
<dbReference type="GO" id="GO:0015833">
    <property type="term" value="P:peptide transport"/>
    <property type="evidence" value="ECO:0007669"/>
    <property type="project" value="UniProtKB-KW"/>
</dbReference>
<dbReference type="AlphaFoldDB" id="A0AAV5WTD5"/>
<feature type="non-terminal residue" evidence="9">
    <location>
        <position position="1"/>
    </location>
</feature>
<feature type="region of interest" description="Disordered" evidence="7">
    <location>
        <begin position="351"/>
        <end position="378"/>
    </location>
</feature>
<gene>
    <name evidence="9" type="ORF">PFISCL1PPCAC_26584</name>
</gene>
<comment type="subcellular location">
    <subcellularLocation>
        <location evidence="1">Membrane</location>
        <topology evidence="1">Multi-pass membrane protein</topology>
    </subcellularLocation>
</comment>
<comment type="caution">
    <text evidence="9">The sequence shown here is derived from an EMBL/GenBank/DDBJ whole genome shotgun (WGS) entry which is preliminary data.</text>
</comment>
<keyword evidence="4" id="KW-0813">Transport</keyword>
<evidence type="ECO:0000256" key="6">
    <source>
        <dbReference type="ARBA" id="ARBA00023136"/>
    </source>
</evidence>
<dbReference type="GO" id="GO:0016020">
    <property type="term" value="C:membrane"/>
    <property type="evidence" value="ECO:0007669"/>
    <property type="project" value="UniProtKB-SubCell"/>
</dbReference>
<dbReference type="EMBL" id="BTSY01000007">
    <property type="protein sequence ID" value="GMT35287.1"/>
    <property type="molecule type" value="Genomic_DNA"/>
</dbReference>
<reference evidence="9" key="1">
    <citation type="submission" date="2023-10" db="EMBL/GenBank/DDBJ databases">
        <title>Genome assembly of Pristionchus species.</title>
        <authorList>
            <person name="Yoshida K."/>
            <person name="Sommer R.J."/>
        </authorList>
    </citation>
    <scope>NUCLEOTIDE SEQUENCE</scope>
    <source>
        <strain evidence="9">RS5133</strain>
    </source>
</reference>
<keyword evidence="3 8" id="KW-0812">Transmembrane</keyword>
<feature type="non-terminal residue" evidence="9">
    <location>
        <position position="378"/>
    </location>
</feature>
<dbReference type="Proteomes" id="UP001432322">
    <property type="component" value="Unassembled WGS sequence"/>
</dbReference>
<evidence type="ECO:0000256" key="4">
    <source>
        <dbReference type="ARBA" id="ARBA00022856"/>
    </source>
</evidence>
<proteinExistence type="inferred from homology"/>
<dbReference type="GO" id="GO:0022857">
    <property type="term" value="F:transmembrane transporter activity"/>
    <property type="evidence" value="ECO:0007669"/>
    <property type="project" value="InterPro"/>
</dbReference>
<dbReference type="InterPro" id="IPR036259">
    <property type="entry name" value="MFS_trans_sf"/>
</dbReference>
<evidence type="ECO:0000256" key="3">
    <source>
        <dbReference type="ARBA" id="ARBA00022692"/>
    </source>
</evidence>
<evidence type="ECO:0000256" key="7">
    <source>
        <dbReference type="SAM" id="MobiDB-lite"/>
    </source>
</evidence>
<keyword evidence="6 8" id="KW-0472">Membrane</keyword>
<name>A0AAV5WTD5_9BILA</name>
<feature type="transmembrane region" description="Helical" evidence="8">
    <location>
        <begin position="318"/>
        <end position="340"/>
    </location>
</feature>
<keyword evidence="4" id="KW-0571">Peptide transport</keyword>